<comment type="cofactor">
    <cofactor evidence="1">
        <name>Mn(2+)</name>
        <dbReference type="ChEBI" id="CHEBI:29035"/>
    </cofactor>
</comment>
<accession>A0A9D1Y1N7</accession>
<dbReference type="InterPro" id="IPR005076">
    <property type="entry name" value="Glyco_trans_6"/>
</dbReference>
<reference evidence="5" key="1">
    <citation type="journal article" date="2021" name="PeerJ">
        <title>Extensive microbial diversity within the chicken gut microbiome revealed by metagenomics and culture.</title>
        <authorList>
            <person name="Gilroy R."/>
            <person name="Ravi A."/>
            <person name="Getino M."/>
            <person name="Pursley I."/>
            <person name="Horton D.L."/>
            <person name="Alikhan N.F."/>
            <person name="Baker D."/>
            <person name="Gharbi K."/>
            <person name="Hall N."/>
            <person name="Watson M."/>
            <person name="Adriaenssens E.M."/>
            <person name="Foster-Nyarko E."/>
            <person name="Jarju S."/>
            <person name="Secka A."/>
            <person name="Antonio M."/>
            <person name="Oren A."/>
            <person name="Chaudhuri R.R."/>
            <person name="La Ragione R."/>
            <person name="Hildebrand F."/>
            <person name="Pallen M.J."/>
        </authorList>
    </citation>
    <scope>NUCLEOTIDE SEQUENCE</scope>
    <source>
        <strain evidence="5">ChiHecec2B26-7398</strain>
    </source>
</reference>
<dbReference type="PANTHER" id="PTHR10462:SF53">
    <property type="entry name" value="HISTO-BLOOD GROUP ABO SYSTEM TRANSFERASE 1-LIKE"/>
    <property type="match status" value="1"/>
</dbReference>
<proteinExistence type="inferred from homology"/>
<evidence type="ECO:0000256" key="2">
    <source>
        <dbReference type="ARBA" id="ARBA00010413"/>
    </source>
</evidence>
<protein>
    <submittedName>
        <fullName evidence="5">Glycosyl transferase family 6</fullName>
    </submittedName>
</protein>
<evidence type="ECO:0000256" key="3">
    <source>
        <dbReference type="ARBA" id="ARBA00022676"/>
    </source>
</evidence>
<reference evidence="5" key="2">
    <citation type="submission" date="2021-04" db="EMBL/GenBank/DDBJ databases">
        <authorList>
            <person name="Gilroy R."/>
        </authorList>
    </citation>
    <scope>NUCLEOTIDE SEQUENCE</scope>
    <source>
        <strain evidence="5">ChiHecec2B26-7398</strain>
    </source>
</reference>
<dbReference type="Pfam" id="PF03414">
    <property type="entry name" value="Glyco_transf_6"/>
    <property type="match status" value="1"/>
</dbReference>
<dbReference type="Gene3D" id="3.90.550.10">
    <property type="entry name" value="Spore Coat Polysaccharide Biosynthesis Protein SpsA, Chain A"/>
    <property type="match status" value="1"/>
</dbReference>
<dbReference type="EMBL" id="DXEI01000111">
    <property type="protein sequence ID" value="HIX95254.1"/>
    <property type="molecule type" value="Genomic_DNA"/>
</dbReference>
<dbReference type="GO" id="GO:0005975">
    <property type="term" value="P:carbohydrate metabolic process"/>
    <property type="evidence" value="ECO:0007669"/>
    <property type="project" value="InterPro"/>
</dbReference>
<evidence type="ECO:0000256" key="1">
    <source>
        <dbReference type="ARBA" id="ARBA00001936"/>
    </source>
</evidence>
<dbReference type="InterPro" id="IPR029044">
    <property type="entry name" value="Nucleotide-diphossugar_trans"/>
</dbReference>
<gene>
    <name evidence="5" type="ORF">H9846_07325</name>
</gene>
<keyword evidence="4 5" id="KW-0808">Transferase</keyword>
<organism evidence="5 6">
    <name type="scientific">Candidatus Gemmiger excrementipullorum</name>
    <dbReference type="NCBI Taxonomy" id="2838610"/>
    <lineage>
        <taxon>Bacteria</taxon>
        <taxon>Bacillati</taxon>
        <taxon>Bacillota</taxon>
        <taxon>Clostridia</taxon>
        <taxon>Eubacteriales</taxon>
        <taxon>Gemmiger</taxon>
    </lineage>
</organism>
<dbReference type="SUPFAM" id="SSF53448">
    <property type="entry name" value="Nucleotide-diphospho-sugar transferases"/>
    <property type="match status" value="1"/>
</dbReference>
<comment type="caution">
    <text evidence="5">The sequence shown here is derived from an EMBL/GenBank/DDBJ whole genome shotgun (WGS) entry which is preliminary data.</text>
</comment>
<name>A0A9D1Y1N7_9FIRM</name>
<keyword evidence="3" id="KW-0328">Glycosyltransferase</keyword>
<dbReference type="GO" id="GO:0016758">
    <property type="term" value="F:hexosyltransferase activity"/>
    <property type="evidence" value="ECO:0007669"/>
    <property type="project" value="InterPro"/>
</dbReference>
<dbReference type="GO" id="GO:0016020">
    <property type="term" value="C:membrane"/>
    <property type="evidence" value="ECO:0007669"/>
    <property type="project" value="InterPro"/>
</dbReference>
<evidence type="ECO:0000256" key="4">
    <source>
        <dbReference type="ARBA" id="ARBA00022679"/>
    </source>
</evidence>
<evidence type="ECO:0000313" key="5">
    <source>
        <dbReference type="EMBL" id="HIX95254.1"/>
    </source>
</evidence>
<dbReference type="PANTHER" id="PTHR10462">
    <property type="entry name" value="GLYCOSYLTRANSFERASE-RELATED"/>
    <property type="match status" value="1"/>
</dbReference>
<dbReference type="Proteomes" id="UP000886751">
    <property type="component" value="Unassembled WGS sequence"/>
</dbReference>
<evidence type="ECO:0000313" key="6">
    <source>
        <dbReference type="Proteomes" id="UP000886751"/>
    </source>
</evidence>
<dbReference type="AlphaFoldDB" id="A0A9D1Y1N7"/>
<comment type="similarity">
    <text evidence="2">Belongs to the glycosyltransferase 6 family.</text>
</comment>
<sequence length="280" mass="34038">MKTVAALYICTGQYVRLWPEFIASAKKYLLKQCEVHYFVFTDADHLEGEEEDPHIHRIYQAPQPWPYTTLKRFEIFLQCEEQLKAFDYIYFFNANCEFKQPITEEMFLPRPEKHEHMVFVLHPAFYWRPNYEYTYDRNPRCKAFIPMGLGRDYVCGGINGGEAKAYLKFCHLLDKRINQDLAKGIIALWHDESHINWYAFTHPKYRLLDASFCFFEGWKTRKPCYILIRPKEWYFDVETFKKDPPKTQLSPRLEAWNHFMMRVSRYLQRRMPWLPRRPRE</sequence>